<dbReference type="Gene3D" id="1.10.246.20">
    <property type="entry name" value="Coactivator CBP, KIX domain"/>
    <property type="match status" value="1"/>
</dbReference>
<comment type="caution">
    <text evidence="12">The sequence shown here is derived from an EMBL/GenBank/DDBJ whole genome shotgun (WGS) entry which is preliminary data.</text>
</comment>
<dbReference type="PANTHER" id="PTHR13808">
    <property type="entry name" value="CBP/P300-RELATED"/>
    <property type="match status" value="1"/>
</dbReference>
<dbReference type="GO" id="GO:0004402">
    <property type="term" value="F:histone acetyltransferase activity"/>
    <property type="evidence" value="ECO:0007669"/>
    <property type="project" value="InterPro"/>
</dbReference>
<dbReference type="GO" id="GO:0005634">
    <property type="term" value="C:nucleus"/>
    <property type="evidence" value="ECO:0007669"/>
    <property type="project" value="UniProtKB-SubCell"/>
</dbReference>
<keyword evidence="13" id="KW-1185">Reference proteome</keyword>
<dbReference type="InterPro" id="IPR036529">
    <property type="entry name" value="KIX_dom_sf"/>
</dbReference>
<evidence type="ECO:0000256" key="6">
    <source>
        <dbReference type="ARBA" id="ARBA00023015"/>
    </source>
</evidence>
<reference evidence="12" key="1">
    <citation type="submission" date="2021-03" db="EMBL/GenBank/DDBJ databases">
        <authorList>
            <person name="Bekaert M."/>
        </authorList>
    </citation>
    <scope>NUCLEOTIDE SEQUENCE</scope>
</reference>
<dbReference type="SUPFAM" id="SSF52540">
    <property type="entry name" value="P-loop containing nucleoside triphosphate hydrolases"/>
    <property type="match status" value="1"/>
</dbReference>
<keyword evidence="5" id="KW-0156">Chromatin regulator</keyword>
<sequence>MLAGSTTEVKMMTAWTPFSSQNRKDSTKDKRKCQIDWNQQNDRMTEQTAPRPLKRTIPPDLQSKVDDIQIKVPRSTAGSVSTAPQVSSTAAKVAAFPSQPVITLSPPSPPNESEIQMERAYAALGLPIPGSPFQQPEAKSANMWPASSHSPGLNPIAVGNQLNRLSTISSGSNNPVENLANIESSSTAGTTKEWHQSERQDRRTHLIRKLVQALLPTQNPAALKDSRHANIVAYVRTIEGDMYDTADSREEYYYLMASRLCKIQKEREETRLKRMESTLTRLPGPIHTEPKTRGSIPAAILRMDMESKRIYMKALESGSEIKKDIRVIIVGKKGAGKTSLVRNLLKENLNNVESTNGIDIHVKRCKIRTADEKWFIQEVLFDVSQRMLRSMITQTSGDKSPRTDGENKYLEELKQEETANQCGRSLDLNIVHPHVSVAEPTANLQRRDDLTQFAVTLRKQESSDVTDKTHHDRELREIIDSAKYINDEEYASLNFWDFAGDEEFYTTHQTFLSEEAVYLVVTKLNEKDDVTKETLKFWFDSIHFYGSMHSNKNEDSEQVNRCNTDNENVYTGNTSTHTNDHQHVPNNKGITTCDNDLNPPIIAIGTHKDQCKGNFRNELRDQIRNNLGKSAARQHLRDCHYISNITDVDNVFEVLRKNIYAIGKNMPGFGKLLPVRFIQLEKSIDEKLQTGTQFLSFDDVKTIAEKIGAITDIAELDVFLRYHHDFGNLIYFKDIPEYIILNPQWLVKVFRLLVTADMFRDKLIGHKEWDMYETTGKLTENLIRCIFANQTDDITNCKEHILSIMEKFDIIIRPKMLIDGKELVDPHYYVPCMIKTIASKKILEQLIIPQHKSYCLCLEFDFLPPAFINHLMISCIRRFTTSQFCRQKNHLTPALFRQTGLFDLNSCEKLLVASFKDFIQIQVWKYDSQFRTSYKHIRDFILTEIDKIKRDRYRLFRINYDVKMKCESTSYECFDGIINPPENGHEYLCNEHKGTHIYRDDWFSEHKTTKRAAECQTEQNQEKDEDLSSFEIHVHKKEKWFV</sequence>
<keyword evidence="7" id="KW-0804">Transcription</keyword>
<dbReference type="GO" id="GO:0003713">
    <property type="term" value="F:transcription coactivator activity"/>
    <property type="evidence" value="ECO:0007669"/>
    <property type="project" value="TreeGrafter"/>
</dbReference>
<evidence type="ECO:0000313" key="12">
    <source>
        <dbReference type="EMBL" id="CAG2196107.1"/>
    </source>
</evidence>
<accession>A0A8S3QIF3</accession>
<proteinExistence type="predicted"/>
<dbReference type="OrthoDB" id="5962960at2759"/>
<dbReference type="InterPro" id="IPR013178">
    <property type="entry name" value="Histone_AcTrfase_Rtt109/CBP"/>
</dbReference>
<evidence type="ECO:0000256" key="1">
    <source>
        <dbReference type="ARBA" id="ARBA00004123"/>
    </source>
</evidence>
<dbReference type="PANTHER" id="PTHR13808:SF1">
    <property type="entry name" value="HISTONE ACETYLTRANSFERASE"/>
    <property type="match status" value="1"/>
</dbReference>
<feature type="domain" description="KIX" evidence="11">
    <location>
        <begin position="189"/>
        <end position="268"/>
    </location>
</feature>
<keyword evidence="8" id="KW-0539">Nucleus</keyword>
<evidence type="ECO:0000256" key="3">
    <source>
        <dbReference type="ARBA" id="ARBA00022679"/>
    </source>
</evidence>
<dbReference type="Proteomes" id="UP000683360">
    <property type="component" value="Unassembled WGS sequence"/>
</dbReference>
<feature type="region of interest" description="Disordered" evidence="10">
    <location>
        <begin position="1"/>
        <end position="66"/>
    </location>
</feature>
<comment type="subcellular location">
    <subcellularLocation>
        <location evidence="1">Nucleus</location>
    </subcellularLocation>
</comment>
<dbReference type="PROSITE" id="PS50952">
    <property type="entry name" value="KIX"/>
    <property type="match status" value="1"/>
</dbReference>
<dbReference type="InterPro" id="IPR027417">
    <property type="entry name" value="P-loop_NTPase"/>
</dbReference>
<evidence type="ECO:0000256" key="4">
    <source>
        <dbReference type="ARBA" id="ARBA00022737"/>
    </source>
</evidence>
<dbReference type="SUPFAM" id="SSF47040">
    <property type="entry name" value="Kix domain of CBP (creb binding protein)"/>
    <property type="match status" value="1"/>
</dbReference>
<evidence type="ECO:0000256" key="7">
    <source>
        <dbReference type="ARBA" id="ARBA00023163"/>
    </source>
</evidence>
<dbReference type="GO" id="GO:0031490">
    <property type="term" value="F:chromatin DNA binding"/>
    <property type="evidence" value="ECO:0007669"/>
    <property type="project" value="TreeGrafter"/>
</dbReference>
<dbReference type="Pfam" id="PF02172">
    <property type="entry name" value="KIX"/>
    <property type="match status" value="1"/>
</dbReference>
<protein>
    <recommendedName>
        <fullName evidence="2">histone acetyltransferase</fullName>
        <ecNumber evidence="2">2.3.1.48</ecNumber>
    </recommendedName>
</protein>
<dbReference type="InterPro" id="IPR032171">
    <property type="entry name" value="COR-A"/>
</dbReference>
<organism evidence="12 13">
    <name type="scientific">Mytilus edulis</name>
    <name type="common">Blue mussel</name>
    <dbReference type="NCBI Taxonomy" id="6550"/>
    <lineage>
        <taxon>Eukaryota</taxon>
        <taxon>Metazoa</taxon>
        <taxon>Spiralia</taxon>
        <taxon>Lophotrochozoa</taxon>
        <taxon>Mollusca</taxon>
        <taxon>Bivalvia</taxon>
        <taxon>Autobranchia</taxon>
        <taxon>Pteriomorphia</taxon>
        <taxon>Mytilida</taxon>
        <taxon>Mytiloidea</taxon>
        <taxon>Mytilidae</taxon>
        <taxon>Mytilinae</taxon>
        <taxon>Mytilus</taxon>
    </lineage>
</organism>
<dbReference type="Gene3D" id="1.10.10.10">
    <property type="entry name" value="Winged helix-like DNA-binding domain superfamily/Winged helix DNA-binding domain"/>
    <property type="match status" value="1"/>
</dbReference>
<gene>
    <name evidence="12" type="ORF">MEDL_11022</name>
</gene>
<evidence type="ECO:0000313" key="13">
    <source>
        <dbReference type="Proteomes" id="UP000683360"/>
    </source>
</evidence>
<keyword evidence="3" id="KW-0808">Transferase</keyword>
<dbReference type="InterPro" id="IPR036388">
    <property type="entry name" value="WH-like_DNA-bd_sf"/>
</dbReference>
<dbReference type="EC" id="2.3.1.48" evidence="2"/>
<dbReference type="EMBL" id="CAJPWZ010000544">
    <property type="protein sequence ID" value="CAG2196107.1"/>
    <property type="molecule type" value="Genomic_DNA"/>
</dbReference>
<comment type="catalytic activity">
    <reaction evidence="9">
        <text>L-lysyl-[protein] + acetyl-CoA = N(6)-acetyl-L-lysyl-[protein] + CoA + H(+)</text>
        <dbReference type="Rhea" id="RHEA:45948"/>
        <dbReference type="Rhea" id="RHEA-COMP:9752"/>
        <dbReference type="Rhea" id="RHEA-COMP:10731"/>
        <dbReference type="ChEBI" id="CHEBI:15378"/>
        <dbReference type="ChEBI" id="CHEBI:29969"/>
        <dbReference type="ChEBI" id="CHEBI:57287"/>
        <dbReference type="ChEBI" id="CHEBI:57288"/>
        <dbReference type="ChEBI" id="CHEBI:61930"/>
        <dbReference type="EC" id="2.3.1.48"/>
    </reaction>
</comment>
<keyword evidence="6" id="KW-0805">Transcription regulation</keyword>
<evidence type="ECO:0000256" key="2">
    <source>
        <dbReference type="ARBA" id="ARBA00013184"/>
    </source>
</evidence>
<evidence type="ECO:0000256" key="9">
    <source>
        <dbReference type="ARBA" id="ARBA00048017"/>
    </source>
</evidence>
<dbReference type="Gene3D" id="3.40.50.300">
    <property type="entry name" value="P-loop containing nucleotide triphosphate hydrolases"/>
    <property type="match status" value="1"/>
</dbReference>
<evidence type="ECO:0000256" key="10">
    <source>
        <dbReference type="SAM" id="MobiDB-lite"/>
    </source>
</evidence>
<keyword evidence="4" id="KW-0677">Repeat</keyword>
<evidence type="ECO:0000259" key="11">
    <source>
        <dbReference type="PROSITE" id="PS50952"/>
    </source>
</evidence>
<name>A0A8S3QIF3_MYTED</name>
<dbReference type="Pfam" id="PF08477">
    <property type="entry name" value="Roc"/>
    <property type="match status" value="1"/>
</dbReference>
<dbReference type="AlphaFoldDB" id="A0A8S3QIF3"/>
<evidence type="ECO:0000256" key="8">
    <source>
        <dbReference type="ARBA" id="ARBA00023242"/>
    </source>
</evidence>
<feature type="compositionally biased region" description="Basic and acidic residues" evidence="10">
    <location>
        <begin position="22"/>
        <end position="34"/>
    </location>
</feature>
<dbReference type="Gene3D" id="3.30.70.1390">
    <property type="entry name" value="ROC domain from the Parkinson's disease-associated leucine-rich repeat kinase 2"/>
    <property type="match status" value="2"/>
</dbReference>
<evidence type="ECO:0000256" key="5">
    <source>
        <dbReference type="ARBA" id="ARBA00022853"/>
    </source>
</evidence>
<dbReference type="GO" id="GO:0005667">
    <property type="term" value="C:transcription regulator complex"/>
    <property type="evidence" value="ECO:0007669"/>
    <property type="project" value="TreeGrafter"/>
</dbReference>
<dbReference type="Pfam" id="PF16095">
    <property type="entry name" value="COR-A"/>
    <property type="match status" value="1"/>
</dbReference>
<dbReference type="GO" id="GO:0000123">
    <property type="term" value="C:histone acetyltransferase complex"/>
    <property type="evidence" value="ECO:0007669"/>
    <property type="project" value="TreeGrafter"/>
</dbReference>
<dbReference type="GO" id="GO:0045944">
    <property type="term" value="P:positive regulation of transcription by RNA polymerase II"/>
    <property type="evidence" value="ECO:0007669"/>
    <property type="project" value="TreeGrafter"/>
</dbReference>
<dbReference type="InterPro" id="IPR003101">
    <property type="entry name" value="KIX_dom"/>
</dbReference>
<feature type="compositionally biased region" description="Polar residues" evidence="10">
    <location>
        <begin position="36"/>
        <end position="48"/>
    </location>
</feature>